<dbReference type="SUPFAM" id="SSF56112">
    <property type="entry name" value="Protein kinase-like (PK-like)"/>
    <property type="match status" value="1"/>
</dbReference>
<evidence type="ECO:0000313" key="6">
    <source>
        <dbReference type="EMBL" id="EYF06614.1"/>
    </source>
</evidence>
<dbReference type="Gene3D" id="1.25.40.10">
    <property type="entry name" value="Tetratricopeptide repeat domain"/>
    <property type="match status" value="1"/>
</dbReference>
<accession>A0A017TBL7</accession>
<evidence type="ECO:0000256" key="2">
    <source>
        <dbReference type="ARBA" id="ARBA00022741"/>
    </source>
</evidence>
<dbReference type="STRING" id="1192034.CAP_1744"/>
<evidence type="ECO:0000256" key="3">
    <source>
        <dbReference type="ARBA" id="ARBA00022777"/>
    </source>
</evidence>
<dbReference type="InterPro" id="IPR041664">
    <property type="entry name" value="AAA_16"/>
</dbReference>
<proteinExistence type="predicted"/>
<dbReference type="GO" id="GO:0005524">
    <property type="term" value="F:ATP binding"/>
    <property type="evidence" value="ECO:0007669"/>
    <property type="project" value="UniProtKB-KW"/>
</dbReference>
<dbReference type="Gene3D" id="1.10.510.10">
    <property type="entry name" value="Transferase(Phosphotransferase) domain 1"/>
    <property type="match status" value="1"/>
</dbReference>
<dbReference type="SMART" id="SM00220">
    <property type="entry name" value="S_TKc"/>
    <property type="match status" value="1"/>
</dbReference>
<keyword evidence="7" id="KW-1185">Reference proteome</keyword>
<dbReference type="InterPro" id="IPR027417">
    <property type="entry name" value="P-loop_NTPase"/>
</dbReference>
<dbReference type="InterPro" id="IPR000719">
    <property type="entry name" value="Prot_kinase_dom"/>
</dbReference>
<dbReference type="Proteomes" id="UP000019678">
    <property type="component" value="Unassembled WGS sequence"/>
</dbReference>
<organism evidence="6 7">
    <name type="scientific">Chondromyces apiculatus DSM 436</name>
    <dbReference type="NCBI Taxonomy" id="1192034"/>
    <lineage>
        <taxon>Bacteria</taxon>
        <taxon>Pseudomonadati</taxon>
        <taxon>Myxococcota</taxon>
        <taxon>Polyangia</taxon>
        <taxon>Polyangiales</taxon>
        <taxon>Polyangiaceae</taxon>
        <taxon>Chondromyces</taxon>
    </lineage>
</organism>
<dbReference type="eggNOG" id="COG2909">
    <property type="taxonomic scope" value="Bacteria"/>
</dbReference>
<evidence type="ECO:0000313" key="7">
    <source>
        <dbReference type="Proteomes" id="UP000019678"/>
    </source>
</evidence>
<dbReference type="PANTHER" id="PTHR43289:SF6">
    <property type="entry name" value="SERINE_THREONINE-PROTEIN KINASE NEKL-3"/>
    <property type="match status" value="1"/>
</dbReference>
<dbReference type="Pfam" id="PF13191">
    <property type="entry name" value="AAA_16"/>
    <property type="match status" value="1"/>
</dbReference>
<dbReference type="Gene3D" id="3.40.50.300">
    <property type="entry name" value="P-loop containing nucleotide triphosphate hydrolases"/>
    <property type="match status" value="1"/>
</dbReference>
<dbReference type="CDD" id="cd14014">
    <property type="entry name" value="STKc_PknB_like"/>
    <property type="match status" value="1"/>
</dbReference>
<keyword evidence="4" id="KW-0067">ATP-binding</keyword>
<dbReference type="InterPro" id="IPR008271">
    <property type="entry name" value="Ser/Thr_kinase_AS"/>
</dbReference>
<evidence type="ECO:0000256" key="1">
    <source>
        <dbReference type="ARBA" id="ARBA00022679"/>
    </source>
</evidence>
<dbReference type="PROSITE" id="PS00108">
    <property type="entry name" value="PROTEIN_KINASE_ST"/>
    <property type="match status" value="1"/>
</dbReference>
<comment type="caution">
    <text evidence="6">The sequence shown here is derived from an EMBL/GenBank/DDBJ whole genome shotgun (WGS) entry which is preliminary data.</text>
</comment>
<keyword evidence="2" id="KW-0547">Nucleotide-binding</keyword>
<keyword evidence="1" id="KW-0808">Transferase</keyword>
<gene>
    <name evidence="6" type="ORF">CAP_1744</name>
</gene>
<dbReference type="GO" id="GO:0004674">
    <property type="term" value="F:protein serine/threonine kinase activity"/>
    <property type="evidence" value="ECO:0007669"/>
    <property type="project" value="TreeGrafter"/>
</dbReference>
<dbReference type="Pfam" id="PF00069">
    <property type="entry name" value="Pkinase"/>
    <property type="match status" value="1"/>
</dbReference>
<keyword evidence="3" id="KW-0418">Kinase</keyword>
<dbReference type="PANTHER" id="PTHR43289">
    <property type="entry name" value="MITOGEN-ACTIVATED PROTEIN KINASE KINASE KINASE 20-RELATED"/>
    <property type="match status" value="1"/>
</dbReference>
<dbReference type="InterPro" id="IPR011009">
    <property type="entry name" value="Kinase-like_dom_sf"/>
</dbReference>
<feature type="domain" description="Protein kinase" evidence="5">
    <location>
        <begin position="13"/>
        <end position="271"/>
    </location>
</feature>
<dbReference type="Gene3D" id="3.30.200.20">
    <property type="entry name" value="Phosphorylase Kinase, domain 1"/>
    <property type="match status" value="1"/>
</dbReference>
<evidence type="ECO:0000256" key="4">
    <source>
        <dbReference type="ARBA" id="ARBA00022840"/>
    </source>
</evidence>
<reference evidence="6 7" key="1">
    <citation type="submission" date="2013-05" db="EMBL/GenBank/DDBJ databases">
        <title>Genome assembly of Chondromyces apiculatus DSM 436.</title>
        <authorList>
            <person name="Sharma G."/>
            <person name="Khatri I."/>
            <person name="Kaur C."/>
            <person name="Mayilraj S."/>
            <person name="Subramanian S."/>
        </authorList>
    </citation>
    <scope>NUCLEOTIDE SEQUENCE [LARGE SCALE GENOMIC DNA]</scope>
    <source>
        <strain evidence="6 7">DSM 436</strain>
    </source>
</reference>
<dbReference type="InterPro" id="IPR011990">
    <property type="entry name" value="TPR-like_helical_dom_sf"/>
</dbReference>
<dbReference type="EMBL" id="ASRX01000015">
    <property type="protein sequence ID" value="EYF06614.1"/>
    <property type="molecule type" value="Genomic_DNA"/>
</dbReference>
<protein>
    <recommendedName>
        <fullName evidence="5">Protein kinase domain-containing protein</fullName>
    </recommendedName>
</protein>
<name>A0A017TBL7_9BACT</name>
<sequence>MVMGPEDVIAGRFVVERLARSGAMGALYRARDRATGDLVAIKVAHPSTQVAARFHREVRALAHLQHPSVVRYVAHGLTEAGSAYLVMEWLDGFDLDARLERGPLGVGDTLGLAEHVARALGAAHAAGLIHRDVKPANLFLVGGAPERVKVLDFGMVRLGVSASATRTGTLLGTPAYMAPEQARGEGDVDARADVYALGAVMYECLTGRPPFFASTLMAVLAKLLIEEVPRVRAIDPEVTPELDALIARMLSKDRRDRPENGAAVALAIAALRAEPIRKPVPEVLASSALSISEKRLTCAVLVGEASVYERSGQTPDASEAEAVKIATSLGAEVQALSDGSLVATLVGRGGRVNHNVLAARCALALKRCFPERPVALTLGRAIPGERLEGSALVTRARQLLSEALHPSSLARSRAPSPVTPGEMDVQVHLDERLAGLLDHRFEVTGSPSGPVLREELETPRPARALLGRDVRCVGREREIDRLLGLFEECASEPMARAALVLGPAGIGKSRLYAELVRELARRGAAIEVLMTSGDPAGAGAPCEVLASALPLHARVGIQTLQPGTADAGEQVQSVFEGYLRSACAVRPVLLVLDDLQWCDAPTVSSIDAVLRHLHDRPFFVLALGRPEVREIFPRLWADRDLHVMRLSDLPRRASERLARQVLGDAVPEAIVGESVTQAAGNPFYLEEFIRAVASGRSTSLPDAVLAMVELQLDAVDAEARRVLRAASVFGERFWEDGVAALLGICGLQRPEPIHLGGARGCEASPVEEQLQHLTSVEILSSCVESAFPEHSAYTFRNPLLRAAVYATLTDEDRCLGHRLAGEWLEEAGEEDPRVLAEHFDHGQVPQQATVWYRNAAERALTSNDFAAAIQHAESAVRCGAEGQVRGALMLLQAEALGWLGDFVEAAQRSAGAMDALPRGSALWCVAAGELATASGKVGAVKRLLALSEVFLAPGGADPFGAQAIAFSLLSAQLVHAGHLHTAGALLARLDRAEAQQAPRDPAVVARIHQARAVWALASDDPSAHLRWTEHAITCLERSGDARGACDERVKLGAVWTQFGAHEEAERALRSALSTAEHLRLRSVRAHARLHLGAALAGLGNADAALVEVRLAASEALSQSDRQLQSRAQLHLALILTAAGALTEGELAARAAVGSAGAMLPLYAHAQSALSCALHRQGRAGEALTAAAEAMRVLQDLGRVTGGEALIRLVYAQTLHAAGVGARASEEIDVARTRLLARAARITDRSLRHAFLDRVPEHAHTLSLASAWTGRGEPSRDSLSDEP</sequence>
<dbReference type="SUPFAM" id="SSF48452">
    <property type="entry name" value="TPR-like"/>
    <property type="match status" value="1"/>
</dbReference>
<dbReference type="SUPFAM" id="SSF52540">
    <property type="entry name" value="P-loop containing nucleoside triphosphate hydrolases"/>
    <property type="match status" value="1"/>
</dbReference>
<evidence type="ECO:0000259" key="5">
    <source>
        <dbReference type="PROSITE" id="PS50011"/>
    </source>
</evidence>
<dbReference type="eggNOG" id="COG0515">
    <property type="taxonomic scope" value="Bacteria"/>
</dbReference>
<dbReference type="PROSITE" id="PS50011">
    <property type="entry name" value="PROTEIN_KINASE_DOM"/>
    <property type="match status" value="1"/>
</dbReference>